<dbReference type="Gene3D" id="3.90.1140.10">
    <property type="entry name" value="Cyclic phosphodiesterase"/>
    <property type="match status" value="1"/>
</dbReference>
<accession>A0A378I256</accession>
<dbReference type="OrthoDB" id="5649953at2"/>
<reference evidence="2 3" key="1">
    <citation type="submission" date="2018-06" db="EMBL/GenBank/DDBJ databases">
        <authorList>
            <consortium name="Pathogen Informatics"/>
            <person name="Doyle S."/>
        </authorList>
    </citation>
    <scope>NUCLEOTIDE SEQUENCE [LARGE SCALE GENOMIC DNA]</scope>
    <source>
        <strain evidence="2 3">NCTC13315</strain>
    </source>
</reference>
<dbReference type="Pfam" id="PF08975">
    <property type="entry name" value="2H-phosphodiest"/>
    <property type="match status" value="1"/>
</dbReference>
<dbReference type="EMBL" id="UGNV01000001">
    <property type="protein sequence ID" value="STX29032.1"/>
    <property type="molecule type" value="Genomic_DNA"/>
</dbReference>
<evidence type="ECO:0000313" key="2">
    <source>
        <dbReference type="EMBL" id="STX29032.1"/>
    </source>
</evidence>
<sequence length="211" mass="24903">MNGRKIDQEGRYSYYPGTTVIAEISKHDHTFWRKIQQIILQAEVVNNYYTPLPYDSYHMTAIRLFNQAEYTGNNWQKFIISQQFFFKNIANYLQENQFLPQITIEKLNMAETLNLQVSIPKQQEELILKTANCFNIATKIPDPFHITLAYAYQVLNAELKKNMYSHINKSLNKLLAVHGNTFTLNAPQLYYYNDMTHFSLWHGKNYPFAKK</sequence>
<dbReference type="RefSeq" id="WP_115302735.1">
    <property type="nucleotide sequence ID" value="NZ_CAAAHO010000004.1"/>
</dbReference>
<dbReference type="Proteomes" id="UP000254968">
    <property type="component" value="Unassembled WGS sequence"/>
</dbReference>
<dbReference type="InterPro" id="IPR009097">
    <property type="entry name" value="Cyclic_Pdiesterase"/>
</dbReference>
<protein>
    <submittedName>
        <fullName evidence="2">Uncharacterized protein conserved in bacteria</fullName>
    </submittedName>
</protein>
<dbReference type="SUPFAM" id="SSF55144">
    <property type="entry name" value="LigT-like"/>
    <property type="match status" value="1"/>
</dbReference>
<proteinExistence type="predicted"/>
<evidence type="ECO:0000259" key="1">
    <source>
        <dbReference type="Pfam" id="PF08975"/>
    </source>
</evidence>
<name>A0A378I256_9GAMM</name>
<keyword evidence="3" id="KW-1185">Reference proteome</keyword>
<dbReference type="AlphaFoldDB" id="A0A378I256"/>
<dbReference type="InterPro" id="IPR015069">
    <property type="entry name" value="2H-PEstase_DUF1868"/>
</dbReference>
<gene>
    <name evidence="2" type="ORF">NCTC13315_01566</name>
</gene>
<feature type="domain" description="DUF1868" evidence="1">
    <location>
        <begin position="5"/>
        <end position="81"/>
    </location>
</feature>
<evidence type="ECO:0000313" key="3">
    <source>
        <dbReference type="Proteomes" id="UP000254968"/>
    </source>
</evidence>
<organism evidence="2 3">
    <name type="scientific">Legionella beliardensis</name>
    <dbReference type="NCBI Taxonomy" id="91822"/>
    <lineage>
        <taxon>Bacteria</taxon>
        <taxon>Pseudomonadati</taxon>
        <taxon>Pseudomonadota</taxon>
        <taxon>Gammaproteobacteria</taxon>
        <taxon>Legionellales</taxon>
        <taxon>Legionellaceae</taxon>
        <taxon>Legionella</taxon>
    </lineage>
</organism>